<dbReference type="SUPFAM" id="SSF52518">
    <property type="entry name" value="Thiamin diphosphate-binding fold (THDP-binding)"/>
    <property type="match status" value="2"/>
</dbReference>
<dbReference type="InterPro" id="IPR011766">
    <property type="entry name" value="TPP_enzyme_TPP-bd"/>
</dbReference>
<reference evidence="7 8" key="1">
    <citation type="submission" date="2020-08" db="EMBL/GenBank/DDBJ databases">
        <title>Genomic Encyclopedia of Type Strains, Phase IV (KMG-V): Genome sequencing to study the core and pangenomes of soil and plant-associated prokaryotes.</title>
        <authorList>
            <person name="Whitman W."/>
        </authorList>
    </citation>
    <scope>NUCLEOTIDE SEQUENCE [LARGE SCALE GENOMIC DNA]</scope>
    <source>
        <strain evidence="7 8">M8US30</strain>
    </source>
</reference>
<dbReference type="Proteomes" id="UP000569092">
    <property type="component" value="Unassembled WGS sequence"/>
</dbReference>
<dbReference type="InterPro" id="IPR045229">
    <property type="entry name" value="TPP_enz"/>
</dbReference>
<dbReference type="EMBL" id="JACHDZ010000002">
    <property type="protein sequence ID" value="MBB5343748.1"/>
    <property type="molecule type" value="Genomic_DNA"/>
</dbReference>
<gene>
    <name evidence="7" type="ORF">HDF10_001723</name>
</gene>
<dbReference type="CDD" id="cd02010">
    <property type="entry name" value="TPP_ALS"/>
    <property type="match status" value="1"/>
</dbReference>
<dbReference type="Gene3D" id="3.40.50.970">
    <property type="match status" value="2"/>
</dbReference>
<organism evidence="7 8">
    <name type="scientific">Tunturiibacter lichenicola</name>
    <dbReference type="NCBI Taxonomy" id="2051959"/>
    <lineage>
        <taxon>Bacteria</taxon>
        <taxon>Pseudomonadati</taxon>
        <taxon>Acidobacteriota</taxon>
        <taxon>Terriglobia</taxon>
        <taxon>Terriglobales</taxon>
        <taxon>Acidobacteriaceae</taxon>
        <taxon>Tunturiibacter</taxon>
    </lineage>
</organism>
<keyword evidence="2 3" id="KW-0786">Thiamine pyrophosphate</keyword>
<dbReference type="Pfam" id="PF00205">
    <property type="entry name" value="TPP_enzyme_M"/>
    <property type="match status" value="1"/>
</dbReference>
<dbReference type="GO" id="GO:0005948">
    <property type="term" value="C:acetolactate synthase complex"/>
    <property type="evidence" value="ECO:0007669"/>
    <property type="project" value="TreeGrafter"/>
</dbReference>
<comment type="caution">
    <text evidence="7">The sequence shown here is derived from an EMBL/GenBank/DDBJ whole genome shotgun (WGS) entry which is preliminary data.</text>
</comment>
<dbReference type="GO" id="GO:0050660">
    <property type="term" value="F:flavin adenine dinucleotide binding"/>
    <property type="evidence" value="ECO:0007669"/>
    <property type="project" value="TreeGrafter"/>
</dbReference>
<dbReference type="GO" id="GO:0000287">
    <property type="term" value="F:magnesium ion binding"/>
    <property type="evidence" value="ECO:0007669"/>
    <property type="project" value="InterPro"/>
</dbReference>
<proteinExistence type="inferred from homology"/>
<dbReference type="FunFam" id="3.40.50.970:FF:000007">
    <property type="entry name" value="Acetolactate synthase"/>
    <property type="match status" value="1"/>
</dbReference>
<dbReference type="AlphaFoldDB" id="A0A7W8J6U7"/>
<dbReference type="Pfam" id="PF02776">
    <property type="entry name" value="TPP_enzyme_N"/>
    <property type="match status" value="1"/>
</dbReference>
<dbReference type="NCBIfam" id="NF006187">
    <property type="entry name" value="PRK08322.1"/>
    <property type="match status" value="1"/>
</dbReference>
<evidence type="ECO:0000259" key="4">
    <source>
        <dbReference type="Pfam" id="PF00205"/>
    </source>
</evidence>
<sequence>MRLSMSTTLPTPQTTLSPILPELNGSDIFVRALENEGVEYIFGVPGEENLDLLESLHHSSIQLVVTRHEQVAGFMAATYGRLTGKPGVCLSTLGPGATNFVTAAAYASLGGMPMLMITGQKPIRHSRQARFQIIDTVAMMRPLTKSARQVIDARNIATLVRDGFRVAQFERPGPVHLELPEDIAAQIVASDTLVPVSPSFRPVAAQNAIHEAACRITEATCPLIVLGGGANRPGLAPALSAAMHRMGIPFFNTQMGKGAVNGNSDLYLGTAALSSGDYVHLASGHADLIIAVGHDTVEKPPFLMQSTGPQVVHIDFNPADIDQIYFPHVEVIGDVGDSMTRLADALEGTKHEFSYYRKVQSLVLKRVAEGADDPRFPLAPQRIVADVRAVMPENGILCLDNGMYKIWFARNYRTHISNTILLDNALAAMGAGLPSAMMAAMLYPERRVMAVCGDGGFMMNSQDLETAIRLGLNLVVLLIEDHGYGMIRWKQEAEGFADFGLTFNNPDFVRYAAAYGATGTRIDTADDLVPALEAAFQQGGVHLVIVPIDYTENRRVLIDELSARPSRID</sequence>
<feature type="domain" description="Thiamine pyrophosphate enzyme central" evidence="4">
    <location>
        <begin position="209"/>
        <end position="342"/>
    </location>
</feature>
<dbReference type="GO" id="GO:0009099">
    <property type="term" value="P:L-valine biosynthetic process"/>
    <property type="evidence" value="ECO:0007669"/>
    <property type="project" value="TreeGrafter"/>
</dbReference>
<dbReference type="InterPro" id="IPR029035">
    <property type="entry name" value="DHS-like_NAD/FAD-binding_dom"/>
</dbReference>
<evidence type="ECO:0000259" key="5">
    <source>
        <dbReference type="Pfam" id="PF02775"/>
    </source>
</evidence>
<name>A0A7W8J6U7_9BACT</name>
<feature type="domain" description="Thiamine pyrophosphate enzyme N-terminal TPP-binding" evidence="6">
    <location>
        <begin position="24"/>
        <end position="139"/>
    </location>
</feature>
<dbReference type="InterPro" id="IPR012000">
    <property type="entry name" value="Thiamin_PyroP_enz_cen_dom"/>
</dbReference>
<evidence type="ECO:0000259" key="6">
    <source>
        <dbReference type="Pfam" id="PF02776"/>
    </source>
</evidence>
<dbReference type="Pfam" id="PF02775">
    <property type="entry name" value="TPP_enzyme_C"/>
    <property type="match status" value="1"/>
</dbReference>
<evidence type="ECO:0000256" key="1">
    <source>
        <dbReference type="ARBA" id="ARBA00007812"/>
    </source>
</evidence>
<dbReference type="GO" id="GO:0009097">
    <property type="term" value="P:isoleucine biosynthetic process"/>
    <property type="evidence" value="ECO:0007669"/>
    <property type="project" value="TreeGrafter"/>
</dbReference>
<dbReference type="PANTHER" id="PTHR18968:SF129">
    <property type="entry name" value="ACETOLACTATE SYNTHASE"/>
    <property type="match status" value="1"/>
</dbReference>
<dbReference type="EC" id="2.2.1.6" evidence="7"/>
<protein>
    <submittedName>
        <fullName evidence="7">Acetolactate synthase-1/2/3 large subunit</fullName>
        <ecNumber evidence="7">2.2.1.6</ecNumber>
    </submittedName>
</protein>
<evidence type="ECO:0000256" key="2">
    <source>
        <dbReference type="ARBA" id="ARBA00023052"/>
    </source>
</evidence>
<comment type="similarity">
    <text evidence="1 3">Belongs to the TPP enzyme family.</text>
</comment>
<dbReference type="InterPro" id="IPR029061">
    <property type="entry name" value="THDP-binding"/>
</dbReference>
<accession>A0A7W8J6U7</accession>
<dbReference type="InterPro" id="IPR012001">
    <property type="entry name" value="Thiamin_PyroP_enz_TPP-bd_dom"/>
</dbReference>
<evidence type="ECO:0000313" key="8">
    <source>
        <dbReference type="Proteomes" id="UP000569092"/>
    </source>
</evidence>
<evidence type="ECO:0000256" key="3">
    <source>
        <dbReference type="RuleBase" id="RU362132"/>
    </source>
</evidence>
<evidence type="ECO:0000313" key="7">
    <source>
        <dbReference type="EMBL" id="MBB5343748.1"/>
    </source>
</evidence>
<dbReference type="SUPFAM" id="SSF52467">
    <property type="entry name" value="DHS-like NAD/FAD-binding domain"/>
    <property type="match status" value="1"/>
</dbReference>
<feature type="domain" description="Thiamine pyrophosphate enzyme TPP-binding" evidence="5">
    <location>
        <begin position="400"/>
        <end position="546"/>
    </location>
</feature>
<dbReference type="PANTHER" id="PTHR18968">
    <property type="entry name" value="THIAMINE PYROPHOSPHATE ENZYMES"/>
    <property type="match status" value="1"/>
</dbReference>
<keyword evidence="7" id="KW-0808">Transferase</keyword>
<dbReference type="GO" id="GO:0003984">
    <property type="term" value="F:acetolactate synthase activity"/>
    <property type="evidence" value="ECO:0007669"/>
    <property type="project" value="UniProtKB-EC"/>
</dbReference>
<dbReference type="CDD" id="cd07035">
    <property type="entry name" value="TPP_PYR_POX_like"/>
    <property type="match status" value="1"/>
</dbReference>
<dbReference type="Gene3D" id="3.40.50.1220">
    <property type="entry name" value="TPP-binding domain"/>
    <property type="match status" value="1"/>
</dbReference>
<dbReference type="GO" id="GO:0030976">
    <property type="term" value="F:thiamine pyrophosphate binding"/>
    <property type="evidence" value="ECO:0007669"/>
    <property type="project" value="InterPro"/>
</dbReference>